<dbReference type="GO" id="GO:0004181">
    <property type="term" value="F:metallocarboxypeptidase activity"/>
    <property type="evidence" value="ECO:0007669"/>
    <property type="project" value="InterPro"/>
</dbReference>
<proteinExistence type="inferred from homology"/>
<keyword evidence="6" id="KW-0482">Metalloprotease</keyword>
<name>A0A0B6ASW7_PRIM2</name>
<dbReference type="GeneID" id="93644960"/>
<protein>
    <submittedName>
        <fullName evidence="9">Zinc carboxypeptidase family protein</fullName>
    </submittedName>
</protein>
<evidence type="ECO:0000256" key="4">
    <source>
        <dbReference type="ARBA" id="ARBA00022801"/>
    </source>
</evidence>
<dbReference type="Proteomes" id="UP000031829">
    <property type="component" value="Chromosome"/>
</dbReference>
<evidence type="ECO:0000256" key="3">
    <source>
        <dbReference type="ARBA" id="ARBA00022670"/>
    </source>
</evidence>
<dbReference type="RefSeq" id="WP_016765563.1">
    <property type="nucleotide sequence ID" value="NZ_BCVB01000008.1"/>
</dbReference>
<accession>A0A0B6ASW7</accession>
<dbReference type="GO" id="GO:0006508">
    <property type="term" value="P:proteolysis"/>
    <property type="evidence" value="ECO:0007669"/>
    <property type="project" value="UniProtKB-KW"/>
</dbReference>
<keyword evidence="9" id="KW-0121">Carboxypeptidase</keyword>
<dbReference type="MEROPS" id="M14.008"/>
<reference evidence="9 10" key="1">
    <citation type="journal article" date="2015" name="Genome Announc.">
        <title>Complete genome sequences for 35 biothreat assay-relevant bacillus species.</title>
        <authorList>
            <person name="Johnson S.L."/>
            <person name="Daligault H.E."/>
            <person name="Davenport K.W."/>
            <person name="Jaissle J."/>
            <person name="Frey K.G."/>
            <person name="Ladner J.T."/>
            <person name="Broomall S.M."/>
            <person name="Bishop-Lilly K.A."/>
            <person name="Bruce D.C."/>
            <person name="Gibbons H.S."/>
            <person name="Coyne S.R."/>
            <person name="Lo C.C."/>
            <person name="Meincke L."/>
            <person name="Munk A.C."/>
            <person name="Koroleva G.I."/>
            <person name="Rosenzweig C.N."/>
            <person name="Palacios G.F."/>
            <person name="Redden C.L."/>
            <person name="Minogue T.D."/>
            <person name="Chain P.S."/>
        </authorList>
    </citation>
    <scope>NUCLEOTIDE SEQUENCE [LARGE SCALE GENOMIC DNA]</scope>
    <source>
        <strain evidence="10">ATCC 14581 / DSM 32 / JCM 2506 / NBRC 15308 / NCIMB 9376 / NCTC 10342 / NRRL B-14308 / VKM B-512</strain>
    </source>
</reference>
<dbReference type="EMBL" id="CP009920">
    <property type="protein sequence ID" value="AJI22924.1"/>
    <property type="molecule type" value="Genomic_DNA"/>
</dbReference>
<evidence type="ECO:0000313" key="10">
    <source>
        <dbReference type="Proteomes" id="UP000031829"/>
    </source>
</evidence>
<evidence type="ECO:0000256" key="6">
    <source>
        <dbReference type="ARBA" id="ARBA00023049"/>
    </source>
</evidence>
<sequence length="300" mass="34312">MQIVDIQKPYDYMRTIQDIQTLLTYYPYGSLEWIGCSVLGKPIPHILIGNGERKVHINASFHANEWITTNVLLQFVEDYLAALHYDKALNGQEARALFNQITLSAVPIVNPDGVDLVLKGPAVSEPYASFLSKIGRDFPDFQSWKANIRGVDLNNQFPAYWEIEKKRKEPKAPHYRDFPGYESLSEPEAQAMVKLVERHDFDCVIALHTQGEEFYWGYMNEEPKEAEEIANYFERVSGYKAVKTIDSHAGFKDWFILEKKKLGFTLELGKGINPLPLSQISRVYNPTKAILVAAMEYLSI</sequence>
<feature type="domain" description="Peptidase M14" evidence="8">
    <location>
        <begin position="8"/>
        <end position="298"/>
    </location>
</feature>
<dbReference type="PROSITE" id="PS52035">
    <property type="entry name" value="PEPTIDASE_M14"/>
    <property type="match status" value="1"/>
</dbReference>
<organism evidence="9 10">
    <name type="scientific">Priestia megaterium (strain ATCC 14581 / DSM 32 / CCUG 1817 / JCM 2506 / NBRC 15308 / NCIMB 9376 / NCTC 10342 / NRRL B-14308 / VKM B-512 / Ford 19)</name>
    <name type="common">Bacillus megaterium</name>
    <dbReference type="NCBI Taxonomy" id="1348623"/>
    <lineage>
        <taxon>Bacteria</taxon>
        <taxon>Bacillati</taxon>
        <taxon>Bacillota</taxon>
        <taxon>Bacilli</taxon>
        <taxon>Bacillales</taxon>
        <taxon>Bacillaceae</taxon>
        <taxon>Priestia</taxon>
    </lineage>
</organism>
<keyword evidence="5" id="KW-0862">Zinc</keyword>
<keyword evidence="4" id="KW-0378">Hydrolase</keyword>
<comment type="similarity">
    <text evidence="2 7">Belongs to the peptidase M14 family.</text>
</comment>
<evidence type="ECO:0000256" key="1">
    <source>
        <dbReference type="ARBA" id="ARBA00001947"/>
    </source>
</evidence>
<dbReference type="KEGG" id="bmeg:BG04_1492"/>
<evidence type="ECO:0000256" key="2">
    <source>
        <dbReference type="ARBA" id="ARBA00005988"/>
    </source>
</evidence>
<evidence type="ECO:0000313" key="9">
    <source>
        <dbReference type="EMBL" id="AJI22924.1"/>
    </source>
</evidence>
<dbReference type="HOGENOM" id="CLU_050685_0_0_9"/>
<dbReference type="PANTHER" id="PTHR11705">
    <property type="entry name" value="PROTEASE FAMILY M14 CARBOXYPEPTIDASE A,B"/>
    <property type="match status" value="1"/>
</dbReference>
<dbReference type="Gene3D" id="3.40.630.10">
    <property type="entry name" value="Zn peptidases"/>
    <property type="match status" value="1"/>
</dbReference>
<dbReference type="InterPro" id="IPR000834">
    <property type="entry name" value="Peptidase_M14"/>
</dbReference>
<dbReference type="GO" id="GO:0005615">
    <property type="term" value="C:extracellular space"/>
    <property type="evidence" value="ECO:0007669"/>
    <property type="project" value="TreeGrafter"/>
</dbReference>
<comment type="cofactor">
    <cofactor evidence="1">
        <name>Zn(2+)</name>
        <dbReference type="ChEBI" id="CHEBI:29105"/>
    </cofactor>
</comment>
<evidence type="ECO:0000256" key="5">
    <source>
        <dbReference type="ARBA" id="ARBA00022833"/>
    </source>
</evidence>
<dbReference type="AlphaFoldDB" id="A0A0B6ASW7"/>
<gene>
    <name evidence="9" type="ORF">BG04_1492</name>
</gene>
<dbReference type="SUPFAM" id="SSF53187">
    <property type="entry name" value="Zn-dependent exopeptidases"/>
    <property type="match status" value="1"/>
</dbReference>
<dbReference type="SMART" id="SM00631">
    <property type="entry name" value="Zn_pept"/>
    <property type="match status" value="1"/>
</dbReference>
<keyword evidence="3" id="KW-0645">Protease</keyword>
<dbReference type="Pfam" id="PF00246">
    <property type="entry name" value="Peptidase_M14"/>
    <property type="match status" value="1"/>
</dbReference>
<evidence type="ECO:0000259" key="8">
    <source>
        <dbReference type="PROSITE" id="PS52035"/>
    </source>
</evidence>
<feature type="active site" description="Proton donor/acceptor" evidence="7">
    <location>
        <position position="267"/>
    </location>
</feature>
<dbReference type="PANTHER" id="PTHR11705:SF143">
    <property type="entry name" value="SLL0236 PROTEIN"/>
    <property type="match status" value="1"/>
</dbReference>
<dbReference type="CDD" id="cd06229">
    <property type="entry name" value="M14_Endopeptidase_I"/>
    <property type="match status" value="1"/>
</dbReference>
<dbReference type="InterPro" id="IPR034274">
    <property type="entry name" value="ENP1_M14_CPD"/>
</dbReference>
<dbReference type="GO" id="GO:0008270">
    <property type="term" value="F:zinc ion binding"/>
    <property type="evidence" value="ECO:0007669"/>
    <property type="project" value="InterPro"/>
</dbReference>
<evidence type="ECO:0000256" key="7">
    <source>
        <dbReference type="PROSITE-ProRule" id="PRU01379"/>
    </source>
</evidence>